<keyword evidence="2" id="KW-1185">Reference proteome</keyword>
<dbReference type="EMBL" id="SMCO01000030">
    <property type="protein sequence ID" value="TCV80112.1"/>
    <property type="molecule type" value="Genomic_DNA"/>
</dbReference>
<protein>
    <recommendedName>
        <fullName evidence="3">Tissue inhibitor of metalloproteinase</fullName>
    </recommendedName>
</protein>
<accession>A0A4R3XRX2</accession>
<dbReference type="AlphaFoldDB" id="A0A4R3XRX2"/>
<dbReference type="Gene3D" id="2.40.50.120">
    <property type="match status" value="1"/>
</dbReference>
<organism evidence="1 2">
    <name type="scientific">Sulfurirhabdus autotrophica</name>
    <dbReference type="NCBI Taxonomy" id="1706046"/>
    <lineage>
        <taxon>Bacteria</taxon>
        <taxon>Pseudomonadati</taxon>
        <taxon>Pseudomonadota</taxon>
        <taxon>Betaproteobacteria</taxon>
        <taxon>Nitrosomonadales</taxon>
        <taxon>Sulfuricellaceae</taxon>
        <taxon>Sulfurirhabdus</taxon>
    </lineage>
</organism>
<reference evidence="1 2" key="1">
    <citation type="submission" date="2019-03" db="EMBL/GenBank/DDBJ databases">
        <title>Genomic Encyclopedia of Type Strains, Phase IV (KMG-IV): sequencing the most valuable type-strain genomes for metagenomic binning, comparative biology and taxonomic classification.</title>
        <authorList>
            <person name="Goeker M."/>
        </authorList>
    </citation>
    <scope>NUCLEOTIDE SEQUENCE [LARGE SCALE GENOMIC DNA]</scope>
    <source>
        <strain evidence="1 2">DSM 100309</strain>
    </source>
</reference>
<dbReference type="InterPro" id="IPR008993">
    <property type="entry name" value="TIMP-like_OB-fold"/>
</dbReference>
<dbReference type="Proteomes" id="UP000295367">
    <property type="component" value="Unassembled WGS sequence"/>
</dbReference>
<evidence type="ECO:0008006" key="3">
    <source>
        <dbReference type="Google" id="ProtNLM"/>
    </source>
</evidence>
<gene>
    <name evidence="1" type="ORF">EDC63_13025</name>
</gene>
<dbReference type="SUPFAM" id="SSF50242">
    <property type="entry name" value="TIMP-like"/>
    <property type="match status" value="1"/>
</dbReference>
<evidence type="ECO:0000313" key="1">
    <source>
        <dbReference type="EMBL" id="TCV80112.1"/>
    </source>
</evidence>
<evidence type="ECO:0000313" key="2">
    <source>
        <dbReference type="Proteomes" id="UP000295367"/>
    </source>
</evidence>
<proteinExistence type="predicted"/>
<comment type="caution">
    <text evidence="1">The sequence shown here is derived from an EMBL/GenBank/DDBJ whole genome shotgun (WGS) entry which is preliminary data.</text>
</comment>
<sequence length="169" mass="19138">MNMLYGQIWMNKCLSHFKPADRSRSLFSFRYAIALVMSFISLLYIQSASACSCILLNEKQQFDMAEHVFIARITHIQETKNRPSHPQWRGKLGEFNVEQILKGKPAILQTIETGFGRGDCGVSLTVGHTYLFFADKTGSVDICTGSREFDSSTQENQTLLKKLEGYALQ</sequence>
<name>A0A4R3XRX2_9PROT</name>